<reference evidence="2 3" key="1">
    <citation type="submission" date="2013-06" db="EMBL/GenBank/DDBJ databases">
        <authorList>
            <person name="Walk S."/>
            <person name="Aronoff D."/>
            <person name="Young V.Y."/>
            <person name="Marsh J."/>
            <person name="Harrison L."/>
            <person name="Daugherty S.C."/>
            <person name="Shefchek K.A."/>
            <person name="Hine E.E."/>
            <person name="Tallon L.J."/>
            <person name="Sadzewicz L.K."/>
            <person name="Rasko D.A."/>
        </authorList>
    </citation>
    <scope>NUCLEOTIDE SEQUENCE [LARGE SCALE GENOMIC DNA]</scope>
    <source>
        <strain evidence="2 3">ATCC 638</strain>
    </source>
</reference>
<evidence type="ECO:0000313" key="3">
    <source>
        <dbReference type="Proteomes" id="UP000015688"/>
    </source>
</evidence>
<dbReference type="Proteomes" id="UP000015688">
    <property type="component" value="Unassembled WGS sequence"/>
</dbReference>
<dbReference type="RefSeq" id="WP_021433679.1">
    <property type="nucleotide sequence ID" value="NZ_AVNC01000015.1"/>
</dbReference>
<comment type="caution">
    <text evidence="2">The sequence shown here is derived from an EMBL/GenBank/DDBJ whole genome shotgun (WGS) entry which is preliminary data.</text>
</comment>
<name>T4VRA5_PARBF</name>
<keyword evidence="1" id="KW-0175">Coiled coil</keyword>
<evidence type="ECO:0000256" key="1">
    <source>
        <dbReference type="SAM" id="Coils"/>
    </source>
</evidence>
<feature type="coiled-coil region" evidence="1">
    <location>
        <begin position="64"/>
        <end position="189"/>
    </location>
</feature>
<organism evidence="2 3">
    <name type="scientific">Paraclostridium bifermentans ATCC 638 = DSM 14991</name>
    <dbReference type="NCBI Taxonomy" id="1233171"/>
    <lineage>
        <taxon>Bacteria</taxon>
        <taxon>Bacillati</taxon>
        <taxon>Bacillota</taxon>
        <taxon>Clostridia</taxon>
        <taxon>Peptostreptococcales</taxon>
        <taxon>Peptostreptococcaceae</taxon>
        <taxon>Paraclostridium</taxon>
    </lineage>
</organism>
<protein>
    <submittedName>
        <fullName evidence="2">Uncharacterized protein</fullName>
    </submittedName>
</protein>
<accession>T4VRA5</accession>
<dbReference type="PATRIC" id="fig|1233171.3.peg.2461"/>
<dbReference type="GeneID" id="67473413"/>
<gene>
    <name evidence="2" type="ORF">C672_2574</name>
</gene>
<dbReference type="AlphaFoldDB" id="T4VRA5"/>
<dbReference type="EMBL" id="AVNC01000015">
    <property type="protein sequence ID" value="EQK43630.1"/>
    <property type="molecule type" value="Genomic_DNA"/>
</dbReference>
<sequence>MNIDTEKKMYEMSLYTNIIPKMVDTSQIKINNKKSKKDEKSINSNVNNRIKRKASVLNYQQRSLQERMSLIQSKELQIKELERTLEQVKSNYSQKLNKSKNKENKQKIRIRTLSKKLSELDTNKKHNDNNMEYEEKMVREKENIILVINDALRKIGKIKNDLNIHKSKLISLENELKKGECKIDKSKRHLKEDCIINLLDFICIEGDIETGIIINIYV</sequence>
<proteinExistence type="predicted"/>
<evidence type="ECO:0000313" key="2">
    <source>
        <dbReference type="EMBL" id="EQK43630.1"/>
    </source>
</evidence>